<dbReference type="RefSeq" id="WP_018067369.1">
    <property type="nucleotide sequence ID" value="NZ_AQWH01000039.1"/>
</dbReference>
<dbReference type="SUPFAM" id="SSF51735">
    <property type="entry name" value="NAD(P)-binding Rossmann-fold domains"/>
    <property type="match status" value="1"/>
</dbReference>
<name>A0A1U9YZU8_9HYPH</name>
<dbReference type="Pfam" id="PF02826">
    <property type="entry name" value="2-Hacid_dh_C"/>
    <property type="match status" value="1"/>
</dbReference>
<dbReference type="Gene3D" id="3.40.50.720">
    <property type="entry name" value="NAD(P)-binding Rossmann-like Domain"/>
    <property type="match status" value="2"/>
</dbReference>
<evidence type="ECO:0000313" key="7">
    <source>
        <dbReference type="EMBL" id="AQZ50910.1"/>
    </source>
</evidence>
<dbReference type="eggNOG" id="COG0111">
    <property type="taxonomic scope" value="Bacteria"/>
</dbReference>
<evidence type="ECO:0000256" key="3">
    <source>
        <dbReference type="ARBA" id="ARBA00023027"/>
    </source>
</evidence>
<dbReference type="KEGG" id="mmed:Mame_01559"/>
<feature type="domain" description="D-isomer specific 2-hydroxyacid dehydrogenase NAD-binding" evidence="6">
    <location>
        <begin position="107"/>
        <end position="281"/>
    </location>
</feature>
<evidence type="ECO:0000259" key="5">
    <source>
        <dbReference type="Pfam" id="PF00389"/>
    </source>
</evidence>
<dbReference type="Pfam" id="PF00389">
    <property type="entry name" value="2-Hacid_dh"/>
    <property type="match status" value="1"/>
</dbReference>
<accession>A0A1U9YZU8</accession>
<feature type="domain" description="D-isomer specific 2-hydroxyacid dehydrogenase catalytic" evidence="5">
    <location>
        <begin position="9"/>
        <end position="304"/>
    </location>
</feature>
<evidence type="ECO:0000259" key="6">
    <source>
        <dbReference type="Pfam" id="PF02826"/>
    </source>
</evidence>
<dbReference type="SUPFAM" id="SSF52283">
    <property type="entry name" value="Formate/glycerate dehydrogenase catalytic domain-like"/>
    <property type="match status" value="1"/>
</dbReference>
<dbReference type="AlphaFoldDB" id="A0A1U9YZU8"/>
<reference evidence="7 8" key="1">
    <citation type="submission" date="2017-03" db="EMBL/GenBank/DDBJ databases">
        <title>Foreign affairs: Plasmid Transfer between Roseobacters and Rhizobia.</title>
        <authorList>
            <person name="Bartling P."/>
            <person name="Bunk B."/>
            <person name="Overmann J."/>
            <person name="Brinkmann H."/>
            <person name="Petersen J."/>
        </authorList>
    </citation>
    <scope>NUCLEOTIDE SEQUENCE [LARGE SCALE GENOMIC DNA]</scope>
    <source>
        <strain evidence="7 8">MACL11</strain>
    </source>
</reference>
<proteinExistence type="inferred from homology"/>
<organism evidence="7 8">
    <name type="scientific">Martelella mediterranea DSM 17316</name>
    <dbReference type="NCBI Taxonomy" id="1122214"/>
    <lineage>
        <taxon>Bacteria</taxon>
        <taxon>Pseudomonadati</taxon>
        <taxon>Pseudomonadota</taxon>
        <taxon>Alphaproteobacteria</taxon>
        <taxon>Hyphomicrobiales</taxon>
        <taxon>Aurantimonadaceae</taxon>
        <taxon>Martelella</taxon>
    </lineage>
</organism>
<dbReference type="GO" id="GO:0051287">
    <property type="term" value="F:NAD binding"/>
    <property type="evidence" value="ECO:0007669"/>
    <property type="project" value="InterPro"/>
</dbReference>
<evidence type="ECO:0000256" key="4">
    <source>
        <dbReference type="RuleBase" id="RU003719"/>
    </source>
</evidence>
<comment type="similarity">
    <text evidence="1 4">Belongs to the D-isomer specific 2-hydroxyacid dehydrogenase family.</text>
</comment>
<keyword evidence="2 4" id="KW-0560">Oxidoreductase</keyword>
<dbReference type="PANTHER" id="PTHR43761">
    <property type="entry name" value="D-ISOMER SPECIFIC 2-HYDROXYACID DEHYDROGENASE FAMILY PROTEIN (AFU_ORTHOLOGUE AFUA_1G13630)"/>
    <property type="match status" value="1"/>
</dbReference>
<dbReference type="EMBL" id="CP020330">
    <property type="protein sequence ID" value="AQZ50910.1"/>
    <property type="molecule type" value="Genomic_DNA"/>
</dbReference>
<dbReference type="PANTHER" id="PTHR43761:SF1">
    <property type="entry name" value="D-ISOMER SPECIFIC 2-HYDROXYACID DEHYDROGENASE CATALYTIC DOMAIN-CONTAINING PROTEIN-RELATED"/>
    <property type="match status" value="1"/>
</dbReference>
<dbReference type="InterPro" id="IPR006139">
    <property type="entry name" value="D-isomer_2_OHA_DH_cat_dom"/>
</dbReference>
<dbReference type="EC" id="1.1.1.95" evidence="7"/>
<dbReference type="InterPro" id="IPR006140">
    <property type="entry name" value="D-isomer_DH_NAD-bd"/>
</dbReference>
<dbReference type="GO" id="GO:0004617">
    <property type="term" value="F:phosphoglycerate dehydrogenase activity"/>
    <property type="evidence" value="ECO:0007669"/>
    <property type="project" value="UniProtKB-EC"/>
</dbReference>
<evidence type="ECO:0000313" key="8">
    <source>
        <dbReference type="Proteomes" id="UP000191135"/>
    </source>
</evidence>
<sequence length="311" mass="32969">MQRRNVIWVTEHIHPDAMAMLKGAADVMGPGPLPEARRGDVTAIVVRAHKVDRPLLENLPGLKVIGKHGAGTDNIDMDVARGRNLQVFRADGANAESVADLAVLFAMLLLRSPDLHDQSLRHDAPKRSDIPQGFEVSERKIGILGMGAIGRAVAARLVGGFGADVAGYDPALTQETWPAGVRREADTPALLQRTDLLFLHLPLLPETRNLIDRSQLSMLLPGAVIVNCARGGIVNEQALADALASGQVAAAASDVFEVEPPARDNPLLAGSGRFIATPHIGASTNAGLRRTGLIIVQKVLDALNALEGENA</sequence>
<dbReference type="OrthoDB" id="9793626at2"/>
<dbReference type="STRING" id="1122214.Mame_01559"/>
<dbReference type="InterPro" id="IPR050418">
    <property type="entry name" value="D-iso_2-hydroxyacid_DH_PdxB"/>
</dbReference>
<keyword evidence="3" id="KW-0520">NAD</keyword>
<dbReference type="InterPro" id="IPR036291">
    <property type="entry name" value="NAD(P)-bd_dom_sf"/>
</dbReference>
<keyword evidence="8" id="KW-1185">Reference proteome</keyword>
<evidence type="ECO:0000256" key="2">
    <source>
        <dbReference type="ARBA" id="ARBA00023002"/>
    </source>
</evidence>
<protein>
    <submittedName>
        <fullName evidence="7">D-3-phosphoglycerate dehydrogenase</fullName>
        <ecNumber evidence="7">1.1.1.95</ecNumber>
    </submittedName>
</protein>
<dbReference type="Proteomes" id="UP000191135">
    <property type="component" value="Chromosome"/>
</dbReference>
<evidence type="ECO:0000256" key="1">
    <source>
        <dbReference type="ARBA" id="ARBA00005854"/>
    </source>
</evidence>
<gene>
    <name evidence="7" type="primary">serA_1</name>
    <name evidence="7" type="ORF">Mame_01559</name>
</gene>